<name>A0A941W7M7_9BACT</name>
<reference evidence="1" key="1">
    <citation type="journal article" date="2021" name="ISME J.">
        <title>Fine-scale metabolic discontinuity in a stratified prokaryote microbiome of a Red Sea deep halocline.</title>
        <authorList>
            <person name="Michoud G."/>
            <person name="Ngugi D.K."/>
            <person name="Barozzi A."/>
            <person name="Merlino G."/>
            <person name="Calleja M.L."/>
            <person name="Delgado-Huertas A."/>
            <person name="Moran X.A.G."/>
            <person name="Daffonchio D."/>
        </authorList>
    </citation>
    <scope>NUCLEOTIDE SEQUENCE</scope>
    <source>
        <strain evidence="1">SuakinDeep_MAG55_1</strain>
    </source>
</reference>
<dbReference type="Proteomes" id="UP000722750">
    <property type="component" value="Unassembled WGS sequence"/>
</dbReference>
<dbReference type="EMBL" id="JAANXD010000093">
    <property type="protein sequence ID" value="MBS1259450.1"/>
    <property type="molecule type" value="Genomic_DNA"/>
</dbReference>
<sequence>MTNHIQIGKSIVKNYSDYATTKTIDDRTEYFPTLIVIIKGIIESDTDKKEQIEIEKVLIDFAKELYIKSWIKHAIEDEDSPDLDQEKEAAISEFEHYYYG</sequence>
<evidence type="ECO:0000313" key="1">
    <source>
        <dbReference type="EMBL" id="MBS1259450.1"/>
    </source>
</evidence>
<organism evidence="1 2">
    <name type="scientific">Candidatus Scalindua arabica</name>
    <dbReference type="NCBI Taxonomy" id="1127984"/>
    <lineage>
        <taxon>Bacteria</taxon>
        <taxon>Pseudomonadati</taxon>
        <taxon>Planctomycetota</taxon>
        <taxon>Candidatus Brocadiia</taxon>
        <taxon>Candidatus Brocadiales</taxon>
        <taxon>Candidatus Scalinduaceae</taxon>
        <taxon>Candidatus Scalindua</taxon>
    </lineage>
</organism>
<evidence type="ECO:0000313" key="2">
    <source>
        <dbReference type="Proteomes" id="UP000722750"/>
    </source>
</evidence>
<comment type="caution">
    <text evidence="1">The sequence shown here is derived from an EMBL/GenBank/DDBJ whole genome shotgun (WGS) entry which is preliminary data.</text>
</comment>
<accession>A0A941W7M7</accession>
<dbReference type="AlphaFoldDB" id="A0A941W7M7"/>
<protein>
    <submittedName>
        <fullName evidence="1">Uncharacterized protein</fullName>
    </submittedName>
</protein>
<gene>
    <name evidence="1" type="ORF">MAG551_02520</name>
</gene>
<proteinExistence type="predicted"/>